<proteinExistence type="predicted"/>
<keyword evidence="1" id="KW-0175">Coiled coil</keyword>
<dbReference type="KEGG" id="smiz:4412673_03776"/>
<protein>
    <submittedName>
        <fullName evidence="3">Uncharacterized protein</fullName>
    </submittedName>
</protein>
<evidence type="ECO:0000313" key="3">
    <source>
        <dbReference type="EMBL" id="SNV62182.1"/>
    </source>
</evidence>
<reference evidence="3 4" key="1">
    <citation type="submission" date="2017-06" db="EMBL/GenBank/DDBJ databases">
        <authorList>
            <consortium name="Pathogen Informatics"/>
        </authorList>
    </citation>
    <scope>NUCLEOTIDE SEQUENCE [LARGE SCALE GENOMIC DNA]</scope>
    <source>
        <strain evidence="3 4">NCTC12149</strain>
    </source>
</reference>
<keyword evidence="2" id="KW-0472">Membrane</keyword>
<dbReference type="AlphaFoldDB" id="A0AAJ5C1X4"/>
<gene>
    <name evidence="3" type="ORF">SAMEA4412673_03776</name>
</gene>
<dbReference type="Proteomes" id="UP000215355">
    <property type="component" value="Chromosome 1"/>
</dbReference>
<evidence type="ECO:0000256" key="2">
    <source>
        <dbReference type="SAM" id="Phobius"/>
    </source>
</evidence>
<feature type="coiled-coil region" evidence="1">
    <location>
        <begin position="77"/>
        <end position="104"/>
    </location>
</feature>
<keyword evidence="2" id="KW-1133">Transmembrane helix</keyword>
<name>A0AAJ5C1X4_9SPHI</name>
<keyword evidence="2" id="KW-0812">Transmembrane</keyword>
<sequence>MSSQNGTRPGERYLQDWLEGENQKRIYISVSKGMIPKVDEGTAKAANKCPLVFIVFVLSSILSIAIDRIFFKEDSRNDDCQEQVQYLRERVEKLEIQVDDFTKTILFKNAQIENRDLALDSLKREVVNEKECRNYFLYGIIVILLIMIFWFPNSGKTKVELPQEAKEAVNAEVTKITKKIDENGMEHAIISDKENVIQSFYELDDSTKIRLGTVTKLLGIERKQFKEWRHYNTSISAKDLPAFKTDTGFYYKDKYAHIEFIKGKESLSKEKFNFSYNAEINYQNITKRIGF</sequence>
<accession>A0AAJ5C1X4</accession>
<dbReference type="RefSeq" id="WP_139185492.1">
    <property type="nucleotide sequence ID" value="NZ_FNGK01000004.1"/>
</dbReference>
<evidence type="ECO:0000256" key="1">
    <source>
        <dbReference type="SAM" id="Coils"/>
    </source>
</evidence>
<evidence type="ECO:0000313" key="4">
    <source>
        <dbReference type="Proteomes" id="UP000215355"/>
    </source>
</evidence>
<organism evidence="3 4">
    <name type="scientific">Sphingobacterium mizutaii</name>
    <dbReference type="NCBI Taxonomy" id="1010"/>
    <lineage>
        <taxon>Bacteria</taxon>
        <taxon>Pseudomonadati</taxon>
        <taxon>Bacteroidota</taxon>
        <taxon>Sphingobacteriia</taxon>
        <taxon>Sphingobacteriales</taxon>
        <taxon>Sphingobacteriaceae</taxon>
        <taxon>Sphingobacterium</taxon>
    </lineage>
</organism>
<feature type="transmembrane region" description="Helical" evidence="2">
    <location>
        <begin position="135"/>
        <end position="152"/>
    </location>
</feature>
<feature type="transmembrane region" description="Helical" evidence="2">
    <location>
        <begin position="51"/>
        <end position="71"/>
    </location>
</feature>
<dbReference type="EMBL" id="LT906468">
    <property type="protein sequence ID" value="SNV62182.1"/>
    <property type="molecule type" value="Genomic_DNA"/>
</dbReference>